<dbReference type="AlphaFoldDB" id="A0A5N6RIH9"/>
<evidence type="ECO:0000256" key="6">
    <source>
        <dbReference type="ARBA" id="ARBA00022989"/>
    </source>
</evidence>
<dbReference type="Gene3D" id="3.80.10.10">
    <property type="entry name" value="Ribonuclease Inhibitor"/>
    <property type="match status" value="4"/>
</dbReference>
<feature type="domain" description="Leucine-rich repeat-containing N-terminal plant-type" evidence="11">
    <location>
        <begin position="34"/>
        <end position="74"/>
    </location>
</feature>
<dbReference type="InterPro" id="IPR013210">
    <property type="entry name" value="LRR_N_plant-typ"/>
</dbReference>
<keyword evidence="9" id="KW-0325">Glycoprotein</keyword>
<feature type="signal peptide" evidence="10">
    <location>
        <begin position="1"/>
        <end position="29"/>
    </location>
</feature>
<organism evidence="12 13">
    <name type="scientific">Carpinus fangiana</name>
    <dbReference type="NCBI Taxonomy" id="176857"/>
    <lineage>
        <taxon>Eukaryota</taxon>
        <taxon>Viridiplantae</taxon>
        <taxon>Streptophyta</taxon>
        <taxon>Embryophyta</taxon>
        <taxon>Tracheophyta</taxon>
        <taxon>Spermatophyta</taxon>
        <taxon>Magnoliopsida</taxon>
        <taxon>eudicotyledons</taxon>
        <taxon>Gunneridae</taxon>
        <taxon>Pentapetalae</taxon>
        <taxon>rosids</taxon>
        <taxon>fabids</taxon>
        <taxon>Fagales</taxon>
        <taxon>Betulaceae</taxon>
        <taxon>Carpinus</taxon>
    </lineage>
</organism>
<name>A0A5N6RIH9_9ROSI</name>
<accession>A0A5N6RIH9</accession>
<dbReference type="Pfam" id="PF00560">
    <property type="entry name" value="LRR_1"/>
    <property type="match status" value="7"/>
</dbReference>
<sequence length="631" mass="70507">MRIPHFSWLFLMPMICLLSRSLCISAVSGQCLGNQQSLLLQLKNSFEFDNASSTKLVHWNQSVDCCSWKGVTCNQGRVIGLDLSSEVNFGILDNSSSLFSLQHLENLSLANNAINGKIPSQFDKLMNLSYLNLSQAALWGQIPIAISHLTRLVILDLSYVYYNRIFHPRTLQNPNLNMLVHNLSELIELYLDGVNISAQGYEWGPTLSSSLPKLRVLSLSNCLLSGPLDSSLLNLQSLSNIHLYGNNFSSPVPEFFADFKNLMSLDFQSSGLIGKFPEKIFHIPTLQTLSLSDNKLLQGSLLAFPSNGSLQMLELRDTNFSGTLPHSIGNLKMLSQIDLSGCNFNGSIPKSMASLTQLFYLDMSNNNFVGPIPPFTMGKNLTTINLSNNDLTGQITSTRWEELLNLEVLDLSYNSLDGPIPMSLFSLPSLRELTLGNNRFSGRLNEFPIVSYPLIHLDLSRNNLEGPIPISIFELQSLWTLSLSWNNFSGSLQLNLILAMRNLTDIDLSYNSLMIEYNGTNSSLSTFPQFSTLKLASCELKTLPQFLINQHSLMDLDLSHNQIHGKIHSWIWELPNFNFLNLSYNYLETLDLPLLNGSLVGVLDLRFNQLQGQLLGDLRVLMECGSQTNSC</sequence>
<keyword evidence="3" id="KW-0812">Transmembrane</keyword>
<dbReference type="Pfam" id="PF13855">
    <property type="entry name" value="LRR_8"/>
    <property type="match status" value="1"/>
</dbReference>
<dbReference type="InterPro" id="IPR001611">
    <property type="entry name" value="Leu-rich_rpt"/>
</dbReference>
<evidence type="ECO:0000256" key="7">
    <source>
        <dbReference type="ARBA" id="ARBA00023136"/>
    </source>
</evidence>
<dbReference type="OrthoDB" id="1394818at2759"/>
<proteinExistence type="predicted"/>
<evidence type="ECO:0000256" key="9">
    <source>
        <dbReference type="ARBA" id="ARBA00023180"/>
    </source>
</evidence>
<dbReference type="Proteomes" id="UP000327013">
    <property type="component" value="Chromosome 7"/>
</dbReference>
<gene>
    <name evidence="12" type="ORF">FH972_017123</name>
</gene>
<dbReference type="InterPro" id="IPR032675">
    <property type="entry name" value="LRR_dom_sf"/>
</dbReference>
<keyword evidence="13" id="KW-1185">Reference proteome</keyword>
<keyword evidence="6" id="KW-1133">Transmembrane helix</keyword>
<evidence type="ECO:0000256" key="1">
    <source>
        <dbReference type="ARBA" id="ARBA00004479"/>
    </source>
</evidence>
<evidence type="ECO:0000256" key="10">
    <source>
        <dbReference type="SAM" id="SignalP"/>
    </source>
</evidence>
<dbReference type="FunFam" id="3.80.10.10:FF:000041">
    <property type="entry name" value="LRR receptor-like serine/threonine-protein kinase ERECTA"/>
    <property type="match status" value="2"/>
</dbReference>
<evidence type="ECO:0000259" key="11">
    <source>
        <dbReference type="Pfam" id="PF08263"/>
    </source>
</evidence>
<evidence type="ECO:0000313" key="12">
    <source>
        <dbReference type="EMBL" id="KAE8099118.1"/>
    </source>
</evidence>
<dbReference type="EMBL" id="CM017327">
    <property type="protein sequence ID" value="KAE8099118.1"/>
    <property type="molecule type" value="Genomic_DNA"/>
</dbReference>
<keyword evidence="7" id="KW-0472">Membrane</keyword>
<evidence type="ECO:0000313" key="13">
    <source>
        <dbReference type="Proteomes" id="UP000327013"/>
    </source>
</evidence>
<dbReference type="PANTHER" id="PTHR48061">
    <property type="entry name" value="LEUCINE-RICH REPEAT RECEPTOR PROTEIN KINASE EMS1-LIKE-RELATED"/>
    <property type="match status" value="1"/>
</dbReference>
<dbReference type="SUPFAM" id="SSF52047">
    <property type="entry name" value="RNI-like"/>
    <property type="match status" value="2"/>
</dbReference>
<evidence type="ECO:0000256" key="3">
    <source>
        <dbReference type="ARBA" id="ARBA00022692"/>
    </source>
</evidence>
<dbReference type="GO" id="GO:0016020">
    <property type="term" value="C:membrane"/>
    <property type="evidence" value="ECO:0007669"/>
    <property type="project" value="UniProtKB-SubCell"/>
</dbReference>
<feature type="chain" id="PRO_5024405504" description="Leucine-rich repeat-containing N-terminal plant-type domain-containing protein" evidence="10">
    <location>
        <begin position="30"/>
        <end position="631"/>
    </location>
</feature>
<keyword evidence="8" id="KW-0675">Receptor</keyword>
<protein>
    <recommendedName>
        <fullName evidence="11">Leucine-rich repeat-containing N-terminal plant-type domain-containing protein</fullName>
    </recommendedName>
</protein>
<dbReference type="Pfam" id="PF08263">
    <property type="entry name" value="LRRNT_2"/>
    <property type="match status" value="1"/>
</dbReference>
<dbReference type="PRINTS" id="PR00019">
    <property type="entry name" value="LEURICHRPT"/>
</dbReference>
<dbReference type="InterPro" id="IPR046956">
    <property type="entry name" value="RLP23-like"/>
</dbReference>
<comment type="subcellular location">
    <subcellularLocation>
        <location evidence="1">Membrane</location>
        <topology evidence="1">Single-pass type I membrane protein</topology>
    </subcellularLocation>
</comment>
<evidence type="ECO:0000256" key="4">
    <source>
        <dbReference type="ARBA" id="ARBA00022729"/>
    </source>
</evidence>
<evidence type="ECO:0000256" key="2">
    <source>
        <dbReference type="ARBA" id="ARBA00022614"/>
    </source>
</evidence>
<dbReference type="PANTHER" id="PTHR48061:SF2">
    <property type="entry name" value="RECEPTOR LIKE PROTEIN 30-LIKE"/>
    <property type="match status" value="1"/>
</dbReference>
<evidence type="ECO:0000256" key="5">
    <source>
        <dbReference type="ARBA" id="ARBA00022737"/>
    </source>
</evidence>
<keyword evidence="5" id="KW-0677">Repeat</keyword>
<reference evidence="12 13" key="1">
    <citation type="submission" date="2019-06" db="EMBL/GenBank/DDBJ databases">
        <title>A chromosomal-level reference genome of Carpinus fangiana (Coryloideae, Betulaceae).</title>
        <authorList>
            <person name="Yang X."/>
            <person name="Wang Z."/>
            <person name="Zhang L."/>
            <person name="Hao G."/>
            <person name="Liu J."/>
            <person name="Yang Y."/>
        </authorList>
    </citation>
    <scope>NUCLEOTIDE SEQUENCE [LARGE SCALE GENOMIC DNA]</scope>
    <source>
        <strain evidence="12">Cfa_2016G</strain>
        <tissue evidence="12">Leaf</tissue>
    </source>
</reference>
<evidence type="ECO:0000256" key="8">
    <source>
        <dbReference type="ARBA" id="ARBA00023170"/>
    </source>
</evidence>
<keyword evidence="2" id="KW-0433">Leucine-rich repeat</keyword>
<keyword evidence="4 10" id="KW-0732">Signal</keyword>